<dbReference type="Pfam" id="PF12019">
    <property type="entry name" value="GspH"/>
    <property type="match status" value="1"/>
</dbReference>
<keyword evidence="3" id="KW-1003">Cell membrane</keyword>
<dbReference type="KEGG" id="bgp:BGL_1c06740"/>
<dbReference type="AlphaFoldDB" id="A0A0B6RSQ5"/>
<evidence type="ECO:0000259" key="12">
    <source>
        <dbReference type="Pfam" id="PF12019"/>
    </source>
</evidence>
<evidence type="ECO:0000256" key="2">
    <source>
        <dbReference type="ARBA" id="ARBA00021549"/>
    </source>
</evidence>
<reference evidence="14" key="1">
    <citation type="submission" date="2011-03" db="EMBL/GenBank/DDBJ databases">
        <authorList>
            <person name="Voget S."/>
            <person name="Streit W.R."/>
            <person name="Jaeger K.E."/>
            <person name="Daniel R."/>
        </authorList>
    </citation>
    <scope>NUCLEOTIDE SEQUENCE [LARGE SCALE GENOMIC DNA]</scope>
    <source>
        <strain evidence="14">PG1</strain>
    </source>
</reference>
<keyword evidence="6 11" id="KW-0812">Transmembrane</keyword>
<proteinExistence type="inferred from homology"/>
<keyword evidence="4" id="KW-0488">Methylation</keyword>
<feature type="transmembrane region" description="Helical" evidence="11">
    <location>
        <begin position="12"/>
        <end position="31"/>
    </location>
</feature>
<dbReference type="GO" id="GO:0015628">
    <property type="term" value="P:protein secretion by the type II secretion system"/>
    <property type="evidence" value="ECO:0007669"/>
    <property type="project" value="InterPro"/>
</dbReference>
<sequence>MRDRSRAAGITLVESMVALVATYAMPSFVAWRQRDQVDARATTMLAALAAARVESVARGVRVALCRDDGGAGPPCVEARQRCDGDGAWSCAWAVVALDVTAPGGPARGTVLRRIPADPGVRVDGAAADVVFTPPVGQVIGGFRRFDFSPGAPTSATGAADASRCLRIAAGGRARLSPGRCGAAR</sequence>
<protein>
    <recommendedName>
        <fullName evidence="2">Type II secretion system protein H</fullName>
    </recommendedName>
    <alternativeName>
        <fullName evidence="10">General secretion pathway protein H</fullName>
    </alternativeName>
</protein>
<evidence type="ECO:0000256" key="11">
    <source>
        <dbReference type="SAM" id="Phobius"/>
    </source>
</evidence>
<dbReference type="HOGENOM" id="CLU_084761_1_0_4"/>
<evidence type="ECO:0000313" key="13">
    <source>
        <dbReference type="EMBL" id="AJK45209.1"/>
    </source>
</evidence>
<dbReference type="EMBL" id="CP002580">
    <property type="protein sequence ID" value="AJK45209.1"/>
    <property type="molecule type" value="Genomic_DNA"/>
</dbReference>
<evidence type="ECO:0000256" key="5">
    <source>
        <dbReference type="ARBA" id="ARBA00022519"/>
    </source>
</evidence>
<feature type="domain" description="General secretion pathway GspH" evidence="12">
    <location>
        <begin position="41"/>
        <end position="171"/>
    </location>
</feature>
<evidence type="ECO:0000256" key="6">
    <source>
        <dbReference type="ARBA" id="ARBA00022692"/>
    </source>
</evidence>
<keyword evidence="7 11" id="KW-1133">Transmembrane helix</keyword>
<dbReference type="InterPro" id="IPR022346">
    <property type="entry name" value="T2SS_GspH"/>
</dbReference>
<gene>
    <name evidence="13" type="ORF">BGL_1c06740</name>
</gene>
<evidence type="ECO:0000313" key="14">
    <source>
        <dbReference type="Proteomes" id="UP000031838"/>
    </source>
</evidence>
<evidence type="ECO:0000256" key="1">
    <source>
        <dbReference type="ARBA" id="ARBA00004377"/>
    </source>
</evidence>
<reference evidence="13 14" key="2">
    <citation type="journal article" date="2016" name="Appl. Microbiol. Biotechnol.">
        <title>Mutations improving production and secretion of extracellular lipase by Burkholderia glumae PG1.</title>
        <authorList>
            <person name="Knapp A."/>
            <person name="Voget S."/>
            <person name="Gao R."/>
            <person name="Zaburannyi N."/>
            <person name="Krysciak D."/>
            <person name="Breuer M."/>
            <person name="Hauer B."/>
            <person name="Streit W.R."/>
            <person name="Muller R."/>
            <person name="Daniel R."/>
            <person name="Jaeger K.E."/>
        </authorList>
    </citation>
    <scope>NUCLEOTIDE SEQUENCE [LARGE SCALE GENOMIC DNA]</scope>
    <source>
        <strain evidence="13 14">PG1</strain>
    </source>
</reference>
<evidence type="ECO:0000256" key="7">
    <source>
        <dbReference type="ARBA" id="ARBA00022989"/>
    </source>
</evidence>
<keyword evidence="5" id="KW-0997">Cell inner membrane</keyword>
<dbReference type="GO" id="GO:0015627">
    <property type="term" value="C:type II protein secretion system complex"/>
    <property type="evidence" value="ECO:0007669"/>
    <property type="project" value="InterPro"/>
</dbReference>
<evidence type="ECO:0000256" key="3">
    <source>
        <dbReference type="ARBA" id="ARBA00022475"/>
    </source>
</evidence>
<dbReference type="Proteomes" id="UP000031838">
    <property type="component" value="Chromosome 1"/>
</dbReference>
<evidence type="ECO:0000256" key="9">
    <source>
        <dbReference type="ARBA" id="ARBA00025772"/>
    </source>
</evidence>
<keyword evidence="14" id="KW-1185">Reference proteome</keyword>
<dbReference type="GO" id="GO:0005886">
    <property type="term" value="C:plasma membrane"/>
    <property type="evidence" value="ECO:0007669"/>
    <property type="project" value="UniProtKB-SubCell"/>
</dbReference>
<comment type="similarity">
    <text evidence="9">Belongs to the GSP H family.</text>
</comment>
<dbReference type="InterPro" id="IPR045584">
    <property type="entry name" value="Pilin-like"/>
</dbReference>
<evidence type="ECO:0000256" key="8">
    <source>
        <dbReference type="ARBA" id="ARBA00023136"/>
    </source>
</evidence>
<evidence type="ECO:0000256" key="10">
    <source>
        <dbReference type="ARBA" id="ARBA00030775"/>
    </source>
</evidence>
<dbReference type="SUPFAM" id="SSF54523">
    <property type="entry name" value="Pili subunits"/>
    <property type="match status" value="1"/>
</dbReference>
<dbReference type="Gene3D" id="3.55.40.10">
    <property type="entry name" value="minor pseudopilin epsh domain"/>
    <property type="match status" value="1"/>
</dbReference>
<comment type="subcellular location">
    <subcellularLocation>
        <location evidence="1">Cell inner membrane</location>
        <topology evidence="1">Single-pass membrane protein</topology>
    </subcellularLocation>
</comment>
<accession>A0A0B6RSQ5</accession>
<organism evidence="13 14">
    <name type="scientific">Burkholderia plantarii</name>
    <dbReference type="NCBI Taxonomy" id="41899"/>
    <lineage>
        <taxon>Bacteria</taxon>
        <taxon>Pseudomonadati</taxon>
        <taxon>Pseudomonadota</taxon>
        <taxon>Betaproteobacteria</taxon>
        <taxon>Burkholderiales</taxon>
        <taxon>Burkholderiaceae</taxon>
        <taxon>Burkholderia</taxon>
    </lineage>
</organism>
<dbReference type="RefSeq" id="WP_042623976.1">
    <property type="nucleotide sequence ID" value="NZ_CP002580.1"/>
</dbReference>
<evidence type="ECO:0000256" key="4">
    <source>
        <dbReference type="ARBA" id="ARBA00022481"/>
    </source>
</evidence>
<keyword evidence="8 11" id="KW-0472">Membrane</keyword>
<name>A0A0B6RSQ5_BURPL</name>